<sequence length="183" mass="18279">MHRIGIGTGLRIAVASLLLLAGLVGAGLGVAAQTATPAAGGDPVGAWLVRETLPPPGVEPPLAFVLSFFADGNAVATAFSDGGTMQGVWVRDNDGAVTFTLVGPGRGGTGIAPDTVVRYRATIEVAGDGFAGGYTVETLDGDLENPGFTYSGPLGGERIEVQGPDPVALQVADRVRAGATPGP</sequence>
<evidence type="ECO:0000313" key="1">
    <source>
        <dbReference type="EMBL" id="CAA9577598.1"/>
    </source>
</evidence>
<organism evidence="1">
    <name type="scientific">uncultured Thermomicrobiales bacterium</name>
    <dbReference type="NCBI Taxonomy" id="1645740"/>
    <lineage>
        <taxon>Bacteria</taxon>
        <taxon>Pseudomonadati</taxon>
        <taxon>Thermomicrobiota</taxon>
        <taxon>Thermomicrobia</taxon>
        <taxon>Thermomicrobiales</taxon>
        <taxon>environmental samples</taxon>
    </lineage>
</organism>
<proteinExistence type="predicted"/>
<gene>
    <name evidence="1" type="ORF">AVDCRST_MAG59-4313</name>
</gene>
<dbReference type="EMBL" id="CADCWF010000316">
    <property type="protein sequence ID" value="CAA9577598.1"/>
    <property type="molecule type" value="Genomic_DNA"/>
</dbReference>
<reference evidence="1" key="1">
    <citation type="submission" date="2020-02" db="EMBL/GenBank/DDBJ databases">
        <authorList>
            <person name="Meier V. D."/>
        </authorList>
    </citation>
    <scope>NUCLEOTIDE SEQUENCE</scope>
    <source>
        <strain evidence="1">AVDCRST_MAG59</strain>
    </source>
</reference>
<name>A0A6J4VG65_9BACT</name>
<dbReference type="AlphaFoldDB" id="A0A6J4VG65"/>
<accession>A0A6J4VG65</accession>
<protein>
    <submittedName>
        <fullName evidence="1">Uncharacterized protein</fullName>
    </submittedName>
</protein>